<feature type="compositionally biased region" description="Basic residues" evidence="6">
    <location>
        <begin position="415"/>
        <end position="427"/>
    </location>
</feature>
<feature type="region of interest" description="Disordered" evidence="6">
    <location>
        <begin position="1527"/>
        <end position="1564"/>
    </location>
</feature>
<dbReference type="InterPro" id="IPR013087">
    <property type="entry name" value="Znf_C2H2_type"/>
</dbReference>
<name>A0A9P0DEY7_9CUCU</name>
<accession>A0A9P0DEY7</accession>
<dbReference type="PANTHER" id="PTHR24403:SF67">
    <property type="entry name" value="FI01116P-RELATED"/>
    <property type="match status" value="1"/>
</dbReference>
<evidence type="ECO:0000256" key="1">
    <source>
        <dbReference type="ARBA" id="ARBA00022723"/>
    </source>
</evidence>
<feature type="domain" description="C2H2-type" evidence="7">
    <location>
        <begin position="255"/>
        <end position="283"/>
    </location>
</feature>
<feature type="domain" description="C2H2-type" evidence="7">
    <location>
        <begin position="1400"/>
        <end position="1427"/>
    </location>
</feature>
<protein>
    <recommendedName>
        <fullName evidence="7">C2H2-type domain-containing protein</fullName>
    </recommendedName>
</protein>
<reference evidence="8" key="1">
    <citation type="submission" date="2022-01" db="EMBL/GenBank/DDBJ databases">
        <authorList>
            <person name="King R."/>
        </authorList>
    </citation>
    <scope>NUCLEOTIDE SEQUENCE</scope>
</reference>
<feature type="region of interest" description="Disordered" evidence="6">
    <location>
        <begin position="367"/>
        <end position="431"/>
    </location>
</feature>
<dbReference type="EMBL" id="OU892283">
    <property type="protein sequence ID" value="CAH1133376.1"/>
    <property type="molecule type" value="Genomic_DNA"/>
</dbReference>
<dbReference type="PROSITE" id="PS00028">
    <property type="entry name" value="ZINC_FINGER_C2H2_1"/>
    <property type="match status" value="7"/>
</dbReference>
<dbReference type="GO" id="GO:0008270">
    <property type="term" value="F:zinc ion binding"/>
    <property type="evidence" value="ECO:0007669"/>
    <property type="project" value="UniProtKB-KW"/>
</dbReference>
<dbReference type="FunFam" id="3.30.160.60:FF:001268">
    <property type="entry name" value="Uncharacterized protein, isoform C"/>
    <property type="match status" value="1"/>
</dbReference>
<dbReference type="InterPro" id="IPR050688">
    <property type="entry name" value="Zinc_finger/UBP_domain"/>
</dbReference>
<evidence type="ECO:0000256" key="6">
    <source>
        <dbReference type="SAM" id="MobiDB-lite"/>
    </source>
</evidence>
<feature type="compositionally biased region" description="Basic and acidic residues" evidence="6">
    <location>
        <begin position="207"/>
        <end position="216"/>
    </location>
</feature>
<dbReference type="OrthoDB" id="6417347at2759"/>
<feature type="domain" description="C2H2-type" evidence="7">
    <location>
        <begin position="1736"/>
        <end position="1758"/>
    </location>
</feature>
<dbReference type="Proteomes" id="UP001152799">
    <property type="component" value="Chromosome 7"/>
</dbReference>
<feature type="compositionally biased region" description="Polar residues" evidence="6">
    <location>
        <begin position="760"/>
        <end position="769"/>
    </location>
</feature>
<dbReference type="FunFam" id="3.30.160.60:FF:000894">
    <property type="entry name" value="Uncharacterized protein, isoform C"/>
    <property type="match status" value="1"/>
</dbReference>
<dbReference type="Gene3D" id="3.30.160.60">
    <property type="entry name" value="Classic Zinc Finger"/>
    <property type="match status" value="9"/>
</dbReference>
<evidence type="ECO:0000256" key="2">
    <source>
        <dbReference type="ARBA" id="ARBA00022737"/>
    </source>
</evidence>
<evidence type="ECO:0000313" key="8">
    <source>
        <dbReference type="EMBL" id="CAH1133376.1"/>
    </source>
</evidence>
<dbReference type="InterPro" id="IPR036236">
    <property type="entry name" value="Znf_C2H2_sf"/>
</dbReference>
<evidence type="ECO:0000256" key="5">
    <source>
        <dbReference type="PROSITE-ProRule" id="PRU00042"/>
    </source>
</evidence>
<dbReference type="SMART" id="SM00355">
    <property type="entry name" value="ZnF_C2H2"/>
    <property type="match status" value="23"/>
</dbReference>
<dbReference type="PANTHER" id="PTHR24403">
    <property type="entry name" value="ZINC FINGER PROTEIN"/>
    <property type="match status" value="1"/>
</dbReference>
<proteinExistence type="predicted"/>
<gene>
    <name evidence="8" type="ORF">CEUTPL_LOCUS11830</name>
</gene>
<dbReference type="GO" id="GO:0045944">
    <property type="term" value="P:positive regulation of transcription by RNA polymerase II"/>
    <property type="evidence" value="ECO:0007669"/>
    <property type="project" value="TreeGrafter"/>
</dbReference>
<organism evidence="8 9">
    <name type="scientific">Ceutorhynchus assimilis</name>
    <name type="common">cabbage seed weevil</name>
    <dbReference type="NCBI Taxonomy" id="467358"/>
    <lineage>
        <taxon>Eukaryota</taxon>
        <taxon>Metazoa</taxon>
        <taxon>Ecdysozoa</taxon>
        <taxon>Arthropoda</taxon>
        <taxon>Hexapoda</taxon>
        <taxon>Insecta</taxon>
        <taxon>Pterygota</taxon>
        <taxon>Neoptera</taxon>
        <taxon>Endopterygota</taxon>
        <taxon>Coleoptera</taxon>
        <taxon>Polyphaga</taxon>
        <taxon>Cucujiformia</taxon>
        <taxon>Curculionidae</taxon>
        <taxon>Ceutorhynchinae</taxon>
        <taxon>Ceutorhynchus</taxon>
    </lineage>
</organism>
<evidence type="ECO:0000313" key="9">
    <source>
        <dbReference type="Proteomes" id="UP001152799"/>
    </source>
</evidence>
<feature type="region of interest" description="Disordered" evidence="6">
    <location>
        <begin position="105"/>
        <end position="124"/>
    </location>
</feature>
<feature type="region of interest" description="Disordered" evidence="6">
    <location>
        <begin position="760"/>
        <end position="801"/>
    </location>
</feature>
<feature type="domain" description="C2H2-type" evidence="7">
    <location>
        <begin position="1202"/>
        <end position="1224"/>
    </location>
</feature>
<keyword evidence="4" id="KW-0862">Zinc</keyword>
<feature type="domain" description="C2H2-type" evidence="7">
    <location>
        <begin position="1586"/>
        <end position="1613"/>
    </location>
</feature>
<feature type="region of interest" description="Disordered" evidence="6">
    <location>
        <begin position="189"/>
        <end position="218"/>
    </location>
</feature>
<evidence type="ECO:0000259" key="7">
    <source>
        <dbReference type="PROSITE" id="PS50157"/>
    </source>
</evidence>
<keyword evidence="1" id="KW-0479">Metal-binding</keyword>
<dbReference type="SUPFAM" id="SSF57667">
    <property type="entry name" value="beta-beta-alpha zinc fingers"/>
    <property type="match status" value="4"/>
</dbReference>
<keyword evidence="3 5" id="KW-0863">Zinc-finger</keyword>
<dbReference type="PROSITE" id="PS50157">
    <property type="entry name" value="ZINC_FINGER_C2H2_2"/>
    <property type="match status" value="7"/>
</dbReference>
<feature type="domain" description="C2H2-type" evidence="7">
    <location>
        <begin position="1282"/>
        <end position="1309"/>
    </location>
</feature>
<evidence type="ECO:0000256" key="4">
    <source>
        <dbReference type="ARBA" id="ARBA00022833"/>
    </source>
</evidence>
<dbReference type="GO" id="GO:0005634">
    <property type="term" value="C:nucleus"/>
    <property type="evidence" value="ECO:0007669"/>
    <property type="project" value="TreeGrafter"/>
</dbReference>
<feature type="region of interest" description="Disordered" evidence="6">
    <location>
        <begin position="906"/>
        <end position="942"/>
    </location>
</feature>
<feature type="compositionally biased region" description="Low complexity" evidence="6">
    <location>
        <begin position="770"/>
        <end position="783"/>
    </location>
</feature>
<feature type="domain" description="C2H2-type" evidence="7">
    <location>
        <begin position="1428"/>
        <end position="1455"/>
    </location>
</feature>
<feature type="compositionally biased region" description="Polar residues" evidence="6">
    <location>
        <begin position="784"/>
        <end position="794"/>
    </location>
</feature>
<evidence type="ECO:0000256" key="3">
    <source>
        <dbReference type="ARBA" id="ARBA00022771"/>
    </source>
</evidence>
<keyword evidence="2" id="KW-0677">Repeat</keyword>
<sequence>MASIIFVKVSKKETNNRACINDAFTVTLSILINKHIINYIKEDELFINQGCFLSGVQFSMSVPSMVHRSGISAVRNAVSGDAFHEPTDDVPDAIEDVDVVVPPAAAAPPAANNDDDDCDRTSSSKELPDCKVRRNYTCTSCDFFTQNPRIYLYHLRDVHRQKIKVYECPNCLYASKHFQKLLRHSRMVHGTSEGVTPTETSRKSRRRSNENDHLEDVAAENGEAEESFLLTEEHLDEDVGIDEMLPEDPDRPVLFKCSVCAFTSRNRAQLGKHEREEHIKTKFFRCSKCTYVTHIKARYTKHVKYHSMPMIKCDMCDFRTPYKWNLDRHCKNHNGKGAFRCSACNFTADIKQSLTVHEMNHHVPPVGQAAGLGIGRRRNKVGASDTTAAEEAAHQEPFQIDGVPEVSVKEEPQRSRQKTKTTSKKSKVTTSACSTNGVISEQTQGKLSEFIHPDDIVQHSNGKVYIKNKCKLCNYKTAWDSEMAKHEKHFHNIDREINEKKKTSRPIPNLIPLNQQRAFSIKEPMMSQKDINDICRRSANSALKDFAPICGSEDVFKSPSTSKVPDLIPTSIFSFTNRNKSIDFKQKNASFFDRLKEKLEINTGCNLMCSLCGHESKCLTEQAKHQKICGKELNKVPNIIPVHNISASRCQYCRQRCKSSADLYNHLQTCAEAIKMHSDLDLNDTSSEHENELKIDEDRHSVDDEFDNKPHPMENKVFVWNDIMVPMDIDVDDSNYEYTEDKLDDNGSLDLSIRTHSPVNSENSYIGQENNNSINTNNNLSTSVQHSPVQTTTPSPLPPTEKIPTHGNDISVAQHKRVFKCPHCTFWASTASRFHVHIVGHLNKKPFECSLCSYRSNWRWDITKHIKLKSVRDQAHESAKVLMTDETGRRNYTKYNKYLTEIPLSSLQSSNDTSGGSGTRPKSHDRNSSPSTSKSDKKFPTSGDVALMKVGNVRSPPGLTAADKQFLANVTQEKKRSNSDSKRTLFKCKKCNFRNASREILLQHVKGHYQQDQPLDHHELIQQAVAAAQVTVTPSPLALVTGAGLAGLFSTQDLSLRGTSPDRDERHCRLKHSGDIRVVSTKNGEEKLEVEEQLDDSNDMDILQPGSIKCEICPYTTDNQDTFQTHLTGHLPQPDSAFKCIFCNFSVADEKDVYDHVRLHEISNSTDADGKKFRCVLCPYVTNSKSQYTYHKQFHKDRGGQYTCSHCSYNVSKRHLLHQHLKVHGINVSLSKQNGNFVEVADLGNEAIIDDTLVPDSIMDLSQFADIPLVWVSKNGKFSKMFKCRYCPHVNLRKVNIHEHEKMHTVREKNPNSSRMNEVEHRCPECSYLCNNAGVLSSHSKVHQGLYGIVHCLVDLTKSDEEQIRELTKALGSVVEGIDTSEFLEVEMEEVDPSSEKVLYFCKDCPARFLKENEFVIHRNFHNSNLQYKCNLCSYAADNESYLMSHLKIHATEYQERSNILKSFHSTSPNHPEPELRQKIGANGEIVWGVDNTGKSELEQKNNILASFLSKPLKSTVPLSGTDLFQQRSEAQQRQNTESDTFTADNHAPATKIKTSDPQFGSQMHGNPEFIYQTYIKNGRTKEKRYKCHKCPSAFEKREQYKIHLGLHGSQQRYNCDSCDYSVKYYANFVQHLKKHKFNEDAQAAKKGTTDENDEIIDESMEVTSEANTEEYGDVSPKLTLADQQMLDIMQERNSISPKDKNLLWCEHCPYVASRKDALENHQKRHECVSGLRSAYACEHCDYTVPQAHYLRDHTKIHFLPNKTPYNQVNGYMTCDNLKLTSKNLKASEDENEEIIYEDVLELNNDEEEKFNNNKGEKRLINVQTGDLVVKKDVSDLKVEENNLQMGVN</sequence>
<keyword evidence="9" id="KW-1185">Reference proteome</keyword>
<feature type="compositionally biased region" description="Polar residues" evidence="6">
    <location>
        <begin position="1527"/>
        <end position="1544"/>
    </location>
</feature>
<dbReference type="FunFam" id="3.30.160.60:FF:001449">
    <property type="entry name" value="Uncharacterized protein, isoform C"/>
    <property type="match status" value="1"/>
</dbReference>